<dbReference type="GO" id="GO:0004497">
    <property type="term" value="F:monooxygenase activity"/>
    <property type="evidence" value="ECO:0007669"/>
    <property type="project" value="InterPro"/>
</dbReference>
<dbReference type="Gene3D" id="3.50.50.60">
    <property type="entry name" value="FAD/NAD(P)-binding domain"/>
    <property type="match status" value="1"/>
</dbReference>
<protein>
    <recommendedName>
        <fullName evidence="5">FAD-binding domain-containing protein</fullName>
    </recommendedName>
</protein>
<comment type="similarity">
    <text evidence="1">Belongs to the paxM FAD-dependent monooxygenase family.</text>
</comment>
<dbReference type="PANTHER" id="PTHR47356">
    <property type="entry name" value="FAD-DEPENDENT MONOOXYGENASE ASQG-RELATED"/>
    <property type="match status" value="1"/>
</dbReference>
<dbReference type="InterPro" id="IPR036188">
    <property type="entry name" value="FAD/NAD-bd_sf"/>
</dbReference>
<sequence length="284" mass="31797">MTFLDRQLALGVLYDHLTDKSKVLTKKGLKKVEIEDNGVRVTTEDGELFTGDILVGADGVHSKVRQEMLRLSEPGHFPPETKAMPCDYGCIFGISNPCGNIKAGSYNGVFHHNRSYLILGALHDRVFWFHFFKLEKRTYGTDIPRFSKEDEAQQLKKVASDPVMPGFTFGDIVQNKITSNMTAVPEYTYNKWHYDRIITTGDACHKFHPITGHGGNAAIETAATLTNGLVKAFNKSTSSTLSSPQISSLFQEVQDIRYKRVKDLIQVSHDQQRVEALEILSSSL</sequence>
<dbReference type="InterPro" id="IPR050562">
    <property type="entry name" value="FAD_mOase_fung"/>
</dbReference>
<evidence type="ECO:0000256" key="3">
    <source>
        <dbReference type="ARBA" id="ARBA00022827"/>
    </source>
</evidence>
<evidence type="ECO:0000256" key="1">
    <source>
        <dbReference type="ARBA" id="ARBA00007992"/>
    </source>
</evidence>
<keyword evidence="3" id="KW-0274">FAD</keyword>
<dbReference type="PANTHER" id="PTHR47356:SF2">
    <property type="entry name" value="FAD-BINDING DOMAIN-CONTAINING PROTEIN-RELATED"/>
    <property type="match status" value="1"/>
</dbReference>
<dbReference type="Pfam" id="PF01494">
    <property type="entry name" value="FAD_binding_3"/>
    <property type="match status" value="1"/>
</dbReference>
<feature type="domain" description="FAD-binding" evidence="5">
    <location>
        <begin position="34"/>
        <end position="238"/>
    </location>
</feature>
<dbReference type="GO" id="GO:0071949">
    <property type="term" value="F:FAD binding"/>
    <property type="evidence" value="ECO:0007669"/>
    <property type="project" value="InterPro"/>
</dbReference>
<organism evidence="6 7">
    <name type="scientific">Helicocarpus griseus UAMH5409</name>
    <dbReference type="NCBI Taxonomy" id="1447875"/>
    <lineage>
        <taxon>Eukaryota</taxon>
        <taxon>Fungi</taxon>
        <taxon>Dikarya</taxon>
        <taxon>Ascomycota</taxon>
        <taxon>Pezizomycotina</taxon>
        <taxon>Eurotiomycetes</taxon>
        <taxon>Eurotiomycetidae</taxon>
        <taxon>Onygenales</taxon>
        <taxon>Ajellomycetaceae</taxon>
        <taxon>Helicocarpus</taxon>
    </lineage>
</organism>
<evidence type="ECO:0000256" key="4">
    <source>
        <dbReference type="ARBA" id="ARBA00023002"/>
    </source>
</evidence>
<reference evidence="6 7" key="1">
    <citation type="submission" date="2017-10" db="EMBL/GenBank/DDBJ databases">
        <title>Comparative genomics in systemic dimorphic fungi from Ajellomycetaceae.</title>
        <authorList>
            <person name="Munoz J.F."/>
            <person name="Mcewen J.G."/>
            <person name="Clay O.K."/>
            <person name="Cuomo C.A."/>
        </authorList>
    </citation>
    <scope>NUCLEOTIDE SEQUENCE [LARGE SCALE GENOMIC DNA]</scope>
    <source>
        <strain evidence="6 7">UAMH5409</strain>
    </source>
</reference>
<keyword evidence="2" id="KW-0285">Flavoprotein</keyword>
<comment type="caution">
    <text evidence="6">The sequence shown here is derived from an EMBL/GenBank/DDBJ whole genome shotgun (WGS) entry which is preliminary data.</text>
</comment>
<dbReference type="EMBL" id="PDNB01000080">
    <property type="protein sequence ID" value="PGH10930.1"/>
    <property type="molecule type" value="Genomic_DNA"/>
</dbReference>
<name>A0A2B7XPR8_9EURO</name>
<evidence type="ECO:0000313" key="7">
    <source>
        <dbReference type="Proteomes" id="UP000223968"/>
    </source>
</evidence>
<evidence type="ECO:0000256" key="2">
    <source>
        <dbReference type="ARBA" id="ARBA00022630"/>
    </source>
</evidence>
<dbReference type="OrthoDB" id="10029326at2759"/>
<dbReference type="Proteomes" id="UP000223968">
    <property type="component" value="Unassembled WGS sequence"/>
</dbReference>
<dbReference type="SUPFAM" id="SSF51905">
    <property type="entry name" value="FAD/NAD(P)-binding domain"/>
    <property type="match status" value="1"/>
</dbReference>
<gene>
    <name evidence="6" type="ORF">AJ79_05176</name>
</gene>
<dbReference type="PRINTS" id="PR00420">
    <property type="entry name" value="RNGMNOXGNASE"/>
</dbReference>
<accession>A0A2B7XPR8</accession>
<dbReference type="AlphaFoldDB" id="A0A2B7XPR8"/>
<dbReference type="STRING" id="1447875.A0A2B7XPR8"/>
<keyword evidence="4" id="KW-0560">Oxidoreductase</keyword>
<keyword evidence="7" id="KW-1185">Reference proteome</keyword>
<dbReference type="InterPro" id="IPR002938">
    <property type="entry name" value="FAD-bd"/>
</dbReference>
<proteinExistence type="inferred from homology"/>
<evidence type="ECO:0000313" key="6">
    <source>
        <dbReference type="EMBL" id="PGH10930.1"/>
    </source>
</evidence>
<evidence type="ECO:0000259" key="5">
    <source>
        <dbReference type="Pfam" id="PF01494"/>
    </source>
</evidence>